<dbReference type="InterPro" id="IPR008906">
    <property type="entry name" value="HATC_C_dom"/>
</dbReference>
<dbReference type="PANTHER" id="PTHR45913:SF19">
    <property type="entry name" value="LOW QUALITY PROTEIN: ZINC FINGER BED DOMAIN-CONTAINING PROTEIN 5-LIKE"/>
    <property type="match status" value="1"/>
</dbReference>
<protein>
    <submittedName>
        <fullName evidence="2">SCND3 protein</fullName>
    </submittedName>
</protein>
<accession>A0ABS2XX21</accession>
<feature type="non-terminal residue" evidence="2">
    <location>
        <position position="252"/>
    </location>
</feature>
<feature type="domain" description="HAT C-terminal dimerisation" evidence="1">
    <location>
        <begin position="159"/>
        <end position="223"/>
    </location>
</feature>
<dbReference type="Proteomes" id="UP001166093">
    <property type="component" value="Unassembled WGS sequence"/>
</dbReference>
<feature type="non-terminal residue" evidence="2">
    <location>
        <position position="1"/>
    </location>
</feature>
<dbReference type="EMBL" id="JAAWVQ010081577">
    <property type="protein sequence ID" value="MBN3278703.1"/>
    <property type="molecule type" value="Genomic_DNA"/>
</dbReference>
<name>A0ABS2XX21_POLSP</name>
<dbReference type="Pfam" id="PF05699">
    <property type="entry name" value="Dimer_Tnp_hAT"/>
    <property type="match status" value="1"/>
</dbReference>
<reference evidence="2" key="1">
    <citation type="journal article" date="2021" name="Cell">
        <title>Tracing the genetic footprints of vertebrate landing in non-teleost ray-finned fishes.</title>
        <authorList>
            <person name="Bi X."/>
            <person name="Wang K."/>
            <person name="Yang L."/>
            <person name="Pan H."/>
            <person name="Jiang H."/>
            <person name="Wei Q."/>
            <person name="Fang M."/>
            <person name="Yu H."/>
            <person name="Zhu C."/>
            <person name="Cai Y."/>
            <person name="He Y."/>
            <person name="Gan X."/>
            <person name="Zeng H."/>
            <person name="Yu D."/>
            <person name="Zhu Y."/>
            <person name="Jiang H."/>
            <person name="Qiu Q."/>
            <person name="Yang H."/>
            <person name="Zhang Y.E."/>
            <person name="Wang W."/>
            <person name="Zhu M."/>
            <person name="He S."/>
            <person name="Zhang G."/>
        </authorList>
    </citation>
    <scope>NUCLEOTIDE SEQUENCE</scope>
    <source>
        <strain evidence="2">Pddl_001</strain>
    </source>
</reference>
<organism evidence="2 3">
    <name type="scientific">Polyodon spathula</name>
    <name type="common">North American paddlefish</name>
    <name type="synonym">Squalus spathula</name>
    <dbReference type="NCBI Taxonomy" id="7913"/>
    <lineage>
        <taxon>Eukaryota</taxon>
        <taxon>Metazoa</taxon>
        <taxon>Chordata</taxon>
        <taxon>Craniata</taxon>
        <taxon>Vertebrata</taxon>
        <taxon>Euteleostomi</taxon>
        <taxon>Actinopterygii</taxon>
        <taxon>Chondrostei</taxon>
        <taxon>Acipenseriformes</taxon>
        <taxon>Polyodontidae</taxon>
        <taxon>Polyodon</taxon>
    </lineage>
</organism>
<sequence length="252" mass="29232">IARAKKPYTIGEELVFVCWQNIVSVMLGNDTAKKLNMLSLSNDTVKRRICEMSEDIKDQVVNKIQHSVFGMFSLQHDKTTDVIDVIYAGDVKDEFLFSVNFIKTHALNSRLFRELCNELGGENEVLLYHTQVQWLSRGWALKRVFVFHEQMAEFFLQKEKQELNKAKFSHLPLSHFWCSVASEYPLVAEMALRVLLPFSTTYKCESRFTSLLTIKTKSRNRLDVKDDIRATLSNTVPRIQLLVSKKLHHPSY</sequence>
<proteinExistence type="predicted"/>
<evidence type="ECO:0000313" key="2">
    <source>
        <dbReference type="EMBL" id="MBN3278703.1"/>
    </source>
</evidence>
<evidence type="ECO:0000259" key="1">
    <source>
        <dbReference type="Pfam" id="PF05699"/>
    </source>
</evidence>
<gene>
    <name evidence="2" type="primary">Zbed9_14</name>
    <name evidence="2" type="ORF">GTO93_0021640</name>
</gene>
<evidence type="ECO:0000313" key="3">
    <source>
        <dbReference type="Proteomes" id="UP001166093"/>
    </source>
</evidence>
<dbReference type="PANTHER" id="PTHR45913">
    <property type="entry name" value="EPM2A-INTERACTING PROTEIN 1"/>
    <property type="match status" value="1"/>
</dbReference>
<keyword evidence="3" id="KW-1185">Reference proteome</keyword>
<comment type="caution">
    <text evidence="2">The sequence shown here is derived from an EMBL/GenBank/DDBJ whole genome shotgun (WGS) entry which is preliminary data.</text>
</comment>